<dbReference type="AlphaFoldDB" id="A0A1Y2FLL1"/>
<keyword evidence="2" id="KW-0812">Transmembrane</keyword>
<accession>A0A1Y2FLL1</accession>
<evidence type="ECO:0000313" key="4">
    <source>
        <dbReference type="Proteomes" id="UP000193685"/>
    </source>
</evidence>
<sequence length="283" mass="31201">MRTETTEALAQLSRIQQAVATNKLSHADLLNQLSVLASTLQAASTRPDAKENYFKSWERSVSPLATRRNHVQKKPSVTFNYSLPLAKQSWPTQLRKQESTSDSDEDERDTSFLRLSEMLERSIMSAQDALSTPGSTSLLLRQESSDDGHDTGRHLALREENILPVQNITQASSSSSTCVQPLLPERAFNETEHPIKESQAEEVLPEPPSYEEHAGTIRTLEEGVAGLNSLIDTIAFAARPLHPIDGGMSPTAFFFALLVLLVAVYFARTGRVNCHCVCPTPSV</sequence>
<evidence type="ECO:0000256" key="1">
    <source>
        <dbReference type="SAM" id="MobiDB-lite"/>
    </source>
</evidence>
<name>A0A1Y2FLL1_PROLT</name>
<dbReference type="EMBL" id="MCFI01000006">
    <property type="protein sequence ID" value="ORY84244.1"/>
    <property type="molecule type" value="Genomic_DNA"/>
</dbReference>
<keyword evidence="4" id="KW-1185">Reference proteome</keyword>
<keyword evidence="2" id="KW-0472">Membrane</keyword>
<proteinExistence type="predicted"/>
<dbReference type="GeneID" id="63787657"/>
<comment type="caution">
    <text evidence="3">The sequence shown here is derived from an EMBL/GenBank/DDBJ whole genome shotgun (WGS) entry which is preliminary data.</text>
</comment>
<feature type="region of interest" description="Disordered" evidence="1">
    <location>
        <begin position="90"/>
        <end position="109"/>
    </location>
</feature>
<dbReference type="Proteomes" id="UP000193685">
    <property type="component" value="Unassembled WGS sequence"/>
</dbReference>
<feature type="transmembrane region" description="Helical" evidence="2">
    <location>
        <begin position="247"/>
        <end position="267"/>
    </location>
</feature>
<dbReference type="RefSeq" id="XP_040726262.1">
    <property type="nucleotide sequence ID" value="XM_040871058.1"/>
</dbReference>
<evidence type="ECO:0000313" key="3">
    <source>
        <dbReference type="EMBL" id="ORY84244.1"/>
    </source>
</evidence>
<reference evidence="3 4" key="1">
    <citation type="submission" date="2016-07" db="EMBL/GenBank/DDBJ databases">
        <title>Pervasive Adenine N6-methylation of Active Genes in Fungi.</title>
        <authorList>
            <consortium name="DOE Joint Genome Institute"/>
            <person name="Mondo S.J."/>
            <person name="Dannebaum R.O."/>
            <person name="Kuo R.C."/>
            <person name="Labutti K."/>
            <person name="Haridas S."/>
            <person name="Kuo A."/>
            <person name="Salamov A."/>
            <person name="Ahrendt S.R."/>
            <person name="Lipzen A."/>
            <person name="Sullivan W."/>
            <person name="Andreopoulos W.B."/>
            <person name="Clum A."/>
            <person name="Lindquist E."/>
            <person name="Daum C."/>
            <person name="Ramamoorthy G.K."/>
            <person name="Gryganskyi A."/>
            <person name="Culley D."/>
            <person name="Magnuson J.K."/>
            <person name="James T.Y."/>
            <person name="O'Malley M.A."/>
            <person name="Stajich J.E."/>
            <person name="Spatafora J.W."/>
            <person name="Visel A."/>
            <person name="Grigoriev I.V."/>
        </authorList>
    </citation>
    <scope>NUCLEOTIDE SEQUENCE [LARGE SCALE GENOMIC DNA]</scope>
    <source>
        <strain evidence="3 4">12-1054</strain>
    </source>
</reference>
<organism evidence="3 4">
    <name type="scientific">Protomyces lactucae-debilis</name>
    <dbReference type="NCBI Taxonomy" id="2754530"/>
    <lineage>
        <taxon>Eukaryota</taxon>
        <taxon>Fungi</taxon>
        <taxon>Dikarya</taxon>
        <taxon>Ascomycota</taxon>
        <taxon>Taphrinomycotina</taxon>
        <taxon>Taphrinomycetes</taxon>
        <taxon>Taphrinales</taxon>
        <taxon>Protomycetaceae</taxon>
        <taxon>Protomyces</taxon>
    </lineage>
</organism>
<evidence type="ECO:0000256" key="2">
    <source>
        <dbReference type="SAM" id="Phobius"/>
    </source>
</evidence>
<gene>
    <name evidence="3" type="ORF">BCR37DRAFT_391846</name>
</gene>
<keyword evidence="2" id="KW-1133">Transmembrane helix</keyword>
<protein>
    <submittedName>
        <fullName evidence="3">Uncharacterized protein</fullName>
    </submittedName>
</protein>